<keyword evidence="1" id="KW-1133">Transmembrane helix</keyword>
<protein>
    <submittedName>
        <fullName evidence="2">SLATT domain-containing protein</fullName>
    </submittedName>
</protein>
<accession>A0A972JHS4</accession>
<sequence length="168" mass="19344">MIDVQSQAGSTLKEWDRRITRVVEAQYDCAKSLRKKHYALGVIAFILVSGIASIKETSDVDKYEYLPGILYFLSVVSAILVGLQTFLNYGERAEKHREAGSNYSSIRREIEHIAKRSFSSAEQLEKCMRKMRYKMDSLAKSSPEVSDDIWQRARGKYDKKVFQSKIFD</sequence>
<dbReference type="Proteomes" id="UP000712080">
    <property type="component" value="Unassembled WGS sequence"/>
</dbReference>
<dbReference type="RefSeq" id="WP_169525459.1">
    <property type="nucleotide sequence ID" value="NZ_JAAMPU010000091.1"/>
</dbReference>
<dbReference type="AlphaFoldDB" id="A0A972JHS4"/>
<reference evidence="2" key="1">
    <citation type="submission" date="2020-02" db="EMBL/GenBank/DDBJ databases">
        <title>Flavobacterium sp. genome.</title>
        <authorList>
            <person name="Jung H.S."/>
            <person name="Baek J.H."/>
            <person name="Jeon C.O."/>
        </authorList>
    </citation>
    <scope>NUCLEOTIDE SEQUENCE</scope>
    <source>
        <strain evidence="2">SE-s28</strain>
    </source>
</reference>
<name>A0A972JHS4_9FLAO</name>
<comment type="caution">
    <text evidence="2">The sequence shown here is derived from an EMBL/GenBank/DDBJ whole genome shotgun (WGS) entry which is preliminary data.</text>
</comment>
<keyword evidence="1" id="KW-0812">Transmembrane</keyword>
<organism evidence="2 3">
    <name type="scientific">Flavobacterium silvaticum</name>
    <dbReference type="NCBI Taxonomy" id="1852020"/>
    <lineage>
        <taxon>Bacteria</taxon>
        <taxon>Pseudomonadati</taxon>
        <taxon>Bacteroidota</taxon>
        <taxon>Flavobacteriia</taxon>
        <taxon>Flavobacteriales</taxon>
        <taxon>Flavobacteriaceae</taxon>
        <taxon>Flavobacterium</taxon>
    </lineage>
</organism>
<feature type="transmembrane region" description="Helical" evidence="1">
    <location>
        <begin position="37"/>
        <end position="54"/>
    </location>
</feature>
<feature type="transmembrane region" description="Helical" evidence="1">
    <location>
        <begin position="66"/>
        <end position="87"/>
    </location>
</feature>
<evidence type="ECO:0000313" key="3">
    <source>
        <dbReference type="Proteomes" id="UP000712080"/>
    </source>
</evidence>
<evidence type="ECO:0000256" key="1">
    <source>
        <dbReference type="SAM" id="Phobius"/>
    </source>
</evidence>
<keyword evidence="3" id="KW-1185">Reference proteome</keyword>
<dbReference type="NCBIfam" id="NF033632">
    <property type="entry name" value="SLATT_4"/>
    <property type="match status" value="1"/>
</dbReference>
<proteinExistence type="predicted"/>
<evidence type="ECO:0000313" key="2">
    <source>
        <dbReference type="EMBL" id="NMH26547.1"/>
    </source>
</evidence>
<keyword evidence="1" id="KW-0472">Membrane</keyword>
<dbReference type="EMBL" id="JAAMPU010000091">
    <property type="protein sequence ID" value="NMH26547.1"/>
    <property type="molecule type" value="Genomic_DNA"/>
</dbReference>
<gene>
    <name evidence="2" type="ORF">G6047_00755</name>
</gene>